<sequence length="631" mass="69784">MELPWSNLLAMANAMTGTPWLFFLLYLHVSLDLTLFQMGLLMAYLYLLRWMANNTVLYLFDRLSRHYSMFLILFCTLVGLSGLLVFIVLSSYSSLLVGVMDSGYYWYIVFGVMTLFGAFYLSLGVLVESVILKSWGEYRMYFYGHHRPWSEWTVVCLTGSIGIACTLFATFGGDGDPAALLPPLFAGMIFVGVVVMCVIAIFKIQSMPSDPTCLGLTPSTPWLLKNAVLQPSDLLLLPSYFAPYKPYSLFGESLSHISEEDASMVERISSHHPSLIRQSSRCSSQSAHSCTTIPAIPIMNNTANGSSHLNGAPSSYGATIYPPSTPTTTDSLNYIPSWMGAPHPLTNRRLSSNTTTYSYDPLATPIPPEDDDLASQPPLPASSSWNTVPSYELALFSFVPPDMPSIATLPFIMYYLHNRGDHITTATVNPSTRYSATTPIMANTYMPGPLLINPPPLDHWKLRSLQLTVFILGCVSAMLQVFLFVYLYDCLDLPMFVIGLTGSCIILSEIVLLTTVTKARGIFLWLRPHHGIFATLTAILLPLIQSGAFYMAWLVMSDRINTLVWSDTQRIFQRAILSTFFCTLGPMAGVILTGYLISNDLDPSAFASVYHASIGLVALSFVVSWGWSADE</sequence>
<feature type="transmembrane region" description="Helical" evidence="2">
    <location>
        <begin position="104"/>
        <end position="131"/>
    </location>
</feature>
<keyword evidence="2" id="KW-1133">Transmembrane helix</keyword>
<accession>A0A163J6D7</accession>
<feature type="transmembrane region" description="Helical" evidence="2">
    <location>
        <begin position="467"/>
        <end position="487"/>
    </location>
</feature>
<feature type="transmembrane region" description="Helical" evidence="2">
    <location>
        <begin position="152"/>
        <end position="172"/>
    </location>
</feature>
<dbReference type="InParanoid" id="A0A163J6D7"/>
<feature type="transmembrane region" description="Helical" evidence="2">
    <location>
        <begin position="609"/>
        <end position="627"/>
    </location>
</feature>
<dbReference type="OrthoDB" id="2281380at2759"/>
<keyword evidence="2" id="KW-0472">Membrane</keyword>
<feature type="transmembrane region" description="Helical" evidence="2">
    <location>
        <begin position="532"/>
        <end position="555"/>
    </location>
</feature>
<feature type="transmembrane region" description="Helical" evidence="2">
    <location>
        <begin position="493"/>
        <end position="512"/>
    </location>
</feature>
<protein>
    <recommendedName>
        <fullName evidence="5">Major facilitator superfamily associated domain-containing protein</fullName>
    </recommendedName>
</protein>
<feature type="transmembrane region" description="Helical" evidence="2">
    <location>
        <begin position="20"/>
        <end position="48"/>
    </location>
</feature>
<gene>
    <name evidence="3" type="primary">ABSGL_02942.1 scaffold 4097</name>
</gene>
<dbReference type="Proteomes" id="UP000078561">
    <property type="component" value="Unassembled WGS sequence"/>
</dbReference>
<feature type="compositionally biased region" description="Polar residues" evidence="1">
    <location>
        <begin position="348"/>
        <end position="358"/>
    </location>
</feature>
<proteinExistence type="predicted"/>
<evidence type="ECO:0000313" key="3">
    <source>
        <dbReference type="EMBL" id="SAL97445.1"/>
    </source>
</evidence>
<evidence type="ECO:0008006" key="5">
    <source>
        <dbReference type="Google" id="ProtNLM"/>
    </source>
</evidence>
<keyword evidence="4" id="KW-1185">Reference proteome</keyword>
<reference evidence="3" key="1">
    <citation type="submission" date="2016-04" db="EMBL/GenBank/DDBJ databases">
        <authorList>
            <person name="Evans L.H."/>
            <person name="Alamgir A."/>
            <person name="Owens N."/>
            <person name="Weber N.D."/>
            <person name="Virtaneva K."/>
            <person name="Barbian K."/>
            <person name="Babar A."/>
            <person name="Rosenke K."/>
        </authorList>
    </citation>
    <scope>NUCLEOTIDE SEQUENCE [LARGE SCALE GENOMIC DNA]</scope>
    <source>
        <strain evidence="3">CBS 101.48</strain>
    </source>
</reference>
<keyword evidence="2" id="KW-0812">Transmembrane</keyword>
<organism evidence="3">
    <name type="scientific">Absidia glauca</name>
    <name type="common">Pin mould</name>
    <dbReference type="NCBI Taxonomy" id="4829"/>
    <lineage>
        <taxon>Eukaryota</taxon>
        <taxon>Fungi</taxon>
        <taxon>Fungi incertae sedis</taxon>
        <taxon>Mucoromycota</taxon>
        <taxon>Mucoromycotina</taxon>
        <taxon>Mucoromycetes</taxon>
        <taxon>Mucorales</taxon>
        <taxon>Cunninghamellaceae</taxon>
        <taxon>Absidia</taxon>
    </lineage>
</organism>
<dbReference type="AlphaFoldDB" id="A0A163J6D7"/>
<evidence type="ECO:0000256" key="1">
    <source>
        <dbReference type="SAM" id="MobiDB-lite"/>
    </source>
</evidence>
<evidence type="ECO:0000313" key="4">
    <source>
        <dbReference type="Proteomes" id="UP000078561"/>
    </source>
</evidence>
<name>A0A163J6D7_ABSGL</name>
<feature type="transmembrane region" description="Helical" evidence="2">
    <location>
        <begin position="575"/>
        <end position="597"/>
    </location>
</feature>
<feature type="transmembrane region" description="Helical" evidence="2">
    <location>
        <begin position="184"/>
        <end position="202"/>
    </location>
</feature>
<feature type="transmembrane region" description="Helical" evidence="2">
    <location>
        <begin position="69"/>
        <end position="92"/>
    </location>
</feature>
<dbReference type="EMBL" id="LT551811">
    <property type="protein sequence ID" value="SAL97445.1"/>
    <property type="molecule type" value="Genomic_DNA"/>
</dbReference>
<evidence type="ECO:0000256" key="2">
    <source>
        <dbReference type="SAM" id="Phobius"/>
    </source>
</evidence>
<feature type="region of interest" description="Disordered" evidence="1">
    <location>
        <begin position="345"/>
        <end position="378"/>
    </location>
</feature>